<proteinExistence type="predicted"/>
<organism evidence="2 3">
    <name type="scientific">Parelaphostrongylus tenuis</name>
    <name type="common">Meningeal worm</name>
    <dbReference type="NCBI Taxonomy" id="148309"/>
    <lineage>
        <taxon>Eukaryota</taxon>
        <taxon>Metazoa</taxon>
        <taxon>Ecdysozoa</taxon>
        <taxon>Nematoda</taxon>
        <taxon>Chromadorea</taxon>
        <taxon>Rhabditida</taxon>
        <taxon>Rhabditina</taxon>
        <taxon>Rhabditomorpha</taxon>
        <taxon>Strongyloidea</taxon>
        <taxon>Metastrongylidae</taxon>
        <taxon>Parelaphostrongylus</taxon>
    </lineage>
</organism>
<evidence type="ECO:0000313" key="3">
    <source>
        <dbReference type="Proteomes" id="UP001196413"/>
    </source>
</evidence>
<reference evidence="2" key="1">
    <citation type="submission" date="2021-06" db="EMBL/GenBank/DDBJ databases">
        <title>Parelaphostrongylus tenuis whole genome reference sequence.</title>
        <authorList>
            <person name="Garwood T.J."/>
            <person name="Larsen P.A."/>
            <person name="Fountain-Jones N.M."/>
            <person name="Garbe J.R."/>
            <person name="Macchietto M.G."/>
            <person name="Kania S.A."/>
            <person name="Gerhold R.W."/>
            <person name="Richards J.E."/>
            <person name="Wolf T.M."/>
        </authorList>
    </citation>
    <scope>NUCLEOTIDE SEQUENCE</scope>
    <source>
        <strain evidence="2">MNPRO001-30</strain>
        <tissue evidence="2">Meninges</tissue>
    </source>
</reference>
<accession>A0AAD5M8E0</accession>
<dbReference type="Proteomes" id="UP001196413">
    <property type="component" value="Unassembled WGS sequence"/>
</dbReference>
<feature type="region of interest" description="Disordered" evidence="1">
    <location>
        <begin position="1"/>
        <end position="44"/>
    </location>
</feature>
<feature type="compositionally biased region" description="Acidic residues" evidence="1">
    <location>
        <begin position="8"/>
        <end position="20"/>
    </location>
</feature>
<name>A0AAD5M8E0_PARTN</name>
<dbReference type="AlphaFoldDB" id="A0AAD5M8E0"/>
<dbReference type="EMBL" id="JAHQIW010001904">
    <property type="protein sequence ID" value="KAJ1353987.1"/>
    <property type="molecule type" value="Genomic_DNA"/>
</dbReference>
<gene>
    <name evidence="2" type="ORF">KIN20_010783</name>
</gene>
<protein>
    <submittedName>
        <fullName evidence="2">Uncharacterized protein</fullName>
    </submittedName>
</protein>
<evidence type="ECO:0000256" key="1">
    <source>
        <dbReference type="SAM" id="MobiDB-lite"/>
    </source>
</evidence>
<sequence>MRSTRTENDDDDEDDEDNDDGGGGGRATARGYGKPRPLDAAGRHRAPCDIASGSIVALATHQGIYHIVECHLITE</sequence>
<evidence type="ECO:0000313" key="2">
    <source>
        <dbReference type="EMBL" id="KAJ1353987.1"/>
    </source>
</evidence>
<keyword evidence="3" id="KW-1185">Reference proteome</keyword>
<comment type="caution">
    <text evidence="2">The sequence shown here is derived from an EMBL/GenBank/DDBJ whole genome shotgun (WGS) entry which is preliminary data.</text>
</comment>